<name>A0A8J2JK37_9HEXA</name>
<gene>
    <name evidence="4" type="ORF">AFUS01_LOCUS5241</name>
</gene>
<dbReference type="PANTHER" id="PTHR24300">
    <property type="entry name" value="CYTOCHROME P450 508A4-RELATED"/>
    <property type="match status" value="1"/>
</dbReference>
<feature type="non-terminal residue" evidence="4">
    <location>
        <position position="1"/>
    </location>
</feature>
<organism evidence="4 5">
    <name type="scientific">Allacma fusca</name>
    <dbReference type="NCBI Taxonomy" id="39272"/>
    <lineage>
        <taxon>Eukaryota</taxon>
        <taxon>Metazoa</taxon>
        <taxon>Ecdysozoa</taxon>
        <taxon>Arthropoda</taxon>
        <taxon>Hexapoda</taxon>
        <taxon>Collembola</taxon>
        <taxon>Symphypleona</taxon>
        <taxon>Sminthuridae</taxon>
        <taxon>Allacma</taxon>
    </lineage>
</organism>
<keyword evidence="3" id="KW-0408">Iron</keyword>
<keyword evidence="2" id="KW-0479">Metal-binding</keyword>
<feature type="non-terminal residue" evidence="4">
    <location>
        <position position="55"/>
    </location>
</feature>
<dbReference type="EMBL" id="CAJVCH010033204">
    <property type="protein sequence ID" value="CAG7713701.1"/>
    <property type="molecule type" value="Genomic_DNA"/>
</dbReference>
<sequence length="55" mass="6019">VTLADRSNLPYAEATLQEIFRKSSLVVTGVMHTAGKDTTFAGYDIPKGTWMMANI</sequence>
<keyword evidence="5" id="KW-1185">Reference proteome</keyword>
<dbReference type="GO" id="GO:0016705">
    <property type="term" value="F:oxidoreductase activity, acting on paired donors, with incorporation or reduction of molecular oxygen"/>
    <property type="evidence" value="ECO:0007669"/>
    <property type="project" value="InterPro"/>
</dbReference>
<dbReference type="GO" id="GO:0020037">
    <property type="term" value="F:heme binding"/>
    <property type="evidence" value="ECO:0007669"/>
    <property type="project" value="InterPro"/>
</dbReference>
<protein>
    <submittedName>
        <fullName evidence="4">Uncharacterized protein</fullName>
    </submittedName>
</protein>
<evidence type="ECO:0000256" key="2">
    <source>
        <dbReference type="ARBA" id="ARBA00022723"/>
    </source>
</evidence>
<evidence type="ECO:0000313" key="5">
    <source>
        <dbReference type="Proteomes" id="UP000708208"/>
    </source>
</evidence>
<proteinExistence type="inferred from homology"/>
<dbReference type="InterPro" id="IPR001128">
    <property type="entry name" value="Cyt_P450"/>
</dbReference>
<reference evidence="4" key="1">
    <citation type="submission" date="2021-06" db="EMBL/GenBank/DDBJ databases">
        <authorList>
            <person name="Hodson N. C."/>
            <person name="Mongue J. A."/>
            <person name="Jaron S. K."/>
        </authorList>
    </citation>
    <scope>NUCLEOTIDE SEQUENCE</scope>
</reference>
<dbReference type="InterPro" id="IPR050182">
    <property type="entry name" value="Cytochrome_P450_fam2"/>
</dbReference>
<dbReference type="Pfam" id="PF00067">
    <property type="entry name" value="p450"/>
    <property type="match status" value="1"/>
</dbReference>
<evidence type="ECO:0000313" key="4">
    <source>
        <dbReference type="EMBL" id="CAG7713701.1"/>
    </source>
</evidence>
<dbReference type="OrthoDB" id="3934656at2759"/>
<comment type="similarity">
    <text evidence="1">Belongs to the cytochrome P450 family.</text>
</comment>
<comment type="caution">
    <text evidence="4">The sequence shown here is derived from an EMBL/GenBank/DDBJ whole genome shotgun (WGS) entry which is preliminary data.</text>
</comment>
<accession>A0A8J2JK37</accession>
<dbReference type="GO" id="GO:0005506">
    <property type="term" value="F:iron ion binding"/>
    <property type="evidence" value="ECO:0007669"/>
    <property type="project" value="InterPro"/>
</dbReference>
<evidence type="ECO:0000256" key="1">
    <source>
        <dbReference type="ARBA" id="ARBA00010617"/>
    </source>
</evidence>
<dbReference type="Proteomes" id="UP000708208">
    <property type="component" value="Unassembled WGS sequence"/>
</dbReference>
<dbReference type="AlphaFoldDB" id="A0A8J2JK37"/>
<evidence type="ECO:0000256" key="3">
    <source>
        <dbReference type="ARBA" id="ARBA00023004"/>
    </source>
</evidence>
<dbReference type="GO" id="GO:0004497">
    <property type="term" value="F:monooxygenase activity"/>
    <property type="evidence" value="ECO:0007669"/>
    <property type="project" value="InterPro"/>
</dbReference>